<accession>A0A1Z2R6X7</accession>
<keyword evidence="9" id="KW-1278">Translocase</keyword>
<evidence type="ECO:0000256" key="6">
    <source>
        <dbReference type="ARBA" id="ARBA00022448"/>
    </source>
</evidence>
<feature type="transmembrane region" description="Helical" evidence="17">
    <location>
        <begin position="81"/>
        <end position="100"/>
    </location>
</feature>
<evidence type="ECO:0000259" key="19">
    <source>
        <dbReference type="Pfam" id="PF01059"/>
    </source>
</evidence>
<evidence type="ECO:0000256" key="10">
    <source>
        <dbReference type="ARBA" id="ARBA00022982"/>
    </source>
</evidence>
<dbReference type="InterPro" id="IPR001750">
    <property type="entry name" value="ND/Mrp_TM"/>
</dbReference>
<keyword evidence="7 17" id="KW-0679">Respiratory chain</keyword>
<keyword evidence="13 17" id="KW-0830">Ubiquinone</keyword>
<dbReference type="InterPro" id="IPR000260">
    <property type="entry name" value="NADH4_N"/>
</dbReference>
<evidence type="ECO:0000256" key="17">
    <source>
        <dbReference type="RuleBase" id="RU003297"/>
    </source>
</evidence>
<keyword evidence="12 17" id="KW-0520">NAD</keyword>
<dbReference type="Pfam" id="PF01059">
    <property type="entry name" value="Oxidored_q5_N"/>
    <property type="match status" value="1"/>
</dbReference>
<evidence type="ECO:0000256" key="5">
    <source>
        <dbReference type="ARBA" id="ARBA00021006"/>
    </source>
</evidence>
<keyword evidence="15 17" id="KW-0472">Membrane</keyword>
<feature type="transmembrane region" description="Helical" evidence="17">
    <location>
        <begin position="300"/>
        <end position="321"/>
    </location>
</feature>
<feature type="domain" description="NADH:ubiquinone oxidoreductase chain 4 N-terminal" evidence="19">
    <location>
        <begin position="1"/>
        <end position="99"/>
    </location>
</feature>
<proteinExistence type="inferred from homology"/>
<feature type="transmembrane region" description="Helical" evidence="17">
    <location>
        <begin position="7"/>
        <end position="32"/>
    </location>
</feature>
<name>A0A1Z2R6X7_TYPIL</name>
<feature type="domain" description="NADH:quinone oxidoreductase/Mrp antiporter transmembrane" evidence="18">
    <location>
        <begin position="103"/>
        <end position="385"/>
    </location>
</feature>
<feature type="transmembrane region" description="Helical" evidence="17">
    <location>
        <begin position="342"/>
        <end position="360"/>
    </location>
</feature>
<keyword evidence="6 17" id="KW-0813">Transport</keyword>
<dbReference type="GO" id="GO:0008137">
    <property type="term" value="F:NADH dehydrogenase (ubiquinone) activity"/>
    <property type="evidence" value="ECO:0007669"/>
    <property type="project" value="UniProtKB-UniRule"/>
</dbReference>
<sequence>MLKYLLFILTMIFVVRSWVVVQSLLFLGSFLFCLGLTSVGWSSMGLGLGLDSVGYILILLSFWIVALVVKGSHKINETSNFSSLFLFVNIILLLSLAMTFCCTDYLLFYICFEASLVPTLVLILGWGYQPERLQAGIYMLFYTLFGSLPLLVSFLLMYKYSGSLVFGLVGVGGAWNLSYFIWYFCTFFAFTVKLPMFTVHLWLPKAHVEAPVAGSMILAGVLLKLGGYGLVRVSPIFLEVGRHFSWAWVSLGIMGGSIISILCLRQTDMKALIAYSSVAHMGLVLCGLMMFSWWGVGGAMAVMVGHGLCSSGLFCMANMVYERIGSRSLSISKGLMNFMPSLALWWFLLSAGNMAAPPTLNLLGEISLIISVISWSKLSCLGVILVSFFSAAYTLYMFSMSQHGKFFSTLSSCCSGQMREYLVLMLHWLPLNIMILKSSVLINL</sequence>
<gene>
    <name evidence="20" type="primary">nad4</name>
</gene>
<protein>
    <recommendedName>
        <fullName evidence="5 17">NADH-ubiquinone oxidoreductase chain 4</fullName>
        <ecNumber evidence="4 17">7.1.1.2</ecNumber>
    </recommendedName>
</protein>
<evidence type="ECO:0000256" key="14">
    <source>
        <dbReference type="ARBA" id="ARBA00023128"/>
    </source>
</evidence>
<feature type="transmembrane region" description="Helical" evidence="17">
    <location>
        <begin position="52"/>
        <end position="69"/>
    </location>
</feature>
<evidence type="ECO:0000256" key="11">
    <source>
        <dbReference type="ARBA" id="ARBA00022989"/>
    </source>
</evidence>
<evidence type="ECO:0000256" key="4">
    <source>
        <dbReference type="ARBA" id="ARBA00012944"/>
    </source>
</evidence>
<dbReference type="AlphaFoldDB" id="A0A1Z2R6X7"/>
<keyword evidence="8 17" id="KW-0812">Transmembrane</keyword>
<dbReference type="PANTHER" id="PTHR43507">
    <property type="entry name" value="NADH-UBIQUINONE OXIDOREDUCTASE CHAIN 4"/>
    <property type="match status" value="1"/>
</dbReference>
<evidence type="ECO:0000256" key="13">
    <source>
        <dbReference type="ARBA" id="ARBA00023075"/>
    </source>
</evidence>
<evidence type="ECO:0000256" key="1">
    <source>
        <dbReference type="ARBA" id="ARBA00003257"/>
    </source>
</evidence>
<evidence type="ECO:0000313" key="20">
    <source>
        <dbReference type="EMBL" id="ASA39458.1"/>
    </source>
</evidence>
<evidence type="ECO:0000256" key="16">
    <source>
        <dbReference type="ARBA" id="ARBA00049551"/>
    </source>
</evidence>
<evidence type="ECO:0000256" key="9">
    <source>
        <dbReference type="ARBA" id="ARBA00022967"/>
    </source>
</evidence>
<evidence type="ECO:0000256" key="7">
    <source>
        <dbReference type="ARBA" id="ARBA00022660"/>
    </source>
</evidence>
<comment type="similarity">
    <text evidence="3 17">Belongs to the complex I subunit 4 family.</text>
</comment>
<dbReference type="EC" id="7.1.1.2" evidence="4 17"/>
<feature type="transmembrane region" description="Helical" evidence="17">
    <location>
        <begin position="140"/>
        <end position="160"/>
    </location>
</feature>
<dbReference type="Pfam" id="PF00361">
    <property type="entry name" value="Proton_antipo_M"/>
    <property type="match status" value="1"/>
</dbReference>
<evidence type="ECO:0000256" key="12">
    <source>
        <dbReference type="ARBA" id="ARBA00023027"/>
    </source>
</evidence>
<feature type="transmembrane region" description="Helical" evidence="17">
    <location>
        <begin position="243"/>
        <end position="264"/>
    </location>
</feature>
<dbReference type="GO" id="GO:0042773">
    <property type="term" value="P:ATP synthesis coupled electron transport"/>
    <property type="evidence" value="ECO:0007669"/>
    <property type="project" value="InterPro"/>
</dbReference>
<geneLocation type="mitochondrion" evidence="20"/>
<organism evidence="20">
    <name type="scientific">Typhlatya iliffei</name>
    <name type="common">Bermudian cave shrimp</name>
    <dbReference type="NCBI Taxonomy" id="390492"/>
    <lineage>
        <taxon>Eukaryota</taxon>
        <taxon>Metazoa</taxon>
        <taxon>Ecdysozoa</taxon>
        <taxon>Arthropoda</taxon>
        <taxon>Crustacea</taxon>
        <taxon>Multicrustacea</taxon>
        <taxon>Malacostraca</taxon>
        <taxon>Eumalacostraca</taxon>
        <taxon>Eucarida</taxon>
        <taxon>Decapoda</taxon>
        <taxon>Pleocyemata</taxon>
        <taxon>Caridea</taxon>
        <taxon>Atyoidea</taxon>
        <taxon>Atyidae</taxon>
        <taxon>Typhlatya</taxon>
    </lineage>
</organism>
<comment type="function">
    <text evidence="17">Core subunit of the mitochondrial membrane respiratory chain NADH dehydrogenase (Complex I) which catalyzes electron transfer from NADH through the respiratory chain, using ubiquinone as an electron acceptor. Essential for the catalytic activity and assembly of complex I.</text>
</comment>
<dbReference type="PRINTS" id="PR01437">
    <property type="entry name" value="NUOXDRDTASE4"/>
</dbReference>
<dbReference type="GO" id="GO:0015990">
    <property type="term" value="P:electron transport coupled proton transport"/>
    <property type="evidence" value="ECO:0007669"/>
    <property type="project" value="TreeGrafter"/>
</dbReference>
<evidence type="ECO:0000256" key="2">
    <source>
        <dbReference type="ARBA" id="ARBA00004225"/>
    </source>
</evidence>
<evidence type="ECO:0000256" key="3">
    <source>
        <dbReference type="ARBA" id="ARBA00009025"/>
    </source>
</evidence>
<dbReference type="PANTHER" id="PTHR43507:SF20">
    <property type="entry name" value="NADH-UBIQUINONE OXIDOREDUCTASE CHAIN 4"/>
    <property type="match status" value="1"/>
</dbReference>
<evidence type="ECO:0000259" key="18">
    <source>
        <dbReference type="Pfam" id="PF00361"/>
    </source>
</evidence>
<dbReference type="EMBL" id="KX844710">
    <property type="protein sequence ID" value="ASA39458.1"/>
    <property type="molecule type" value="Genomic_DNA"/>
</dbReference>
<comment type="function">
    <text evidence="1">Core subunit of the mitochondrial membrane respiratory chain NADH dehydrogenase (Complex I) that is believed to belong to the minimal assembly required for catalysis. Complex I functions in the transfer of electrons from NADH to the respiratory chain. The immediate electron acceptor for the enzyme is believed to be ubiquinone.</text>
</comment>
<keyword evidence="11 17" id="KW-1133">Transmembrane helix</keyword>
<feature type="transmembrane region" description="Helical" evidence="17">
    <location>
        <begin position="210"/>
        <end position="231"/>
    </location>
</feature>
<keyword evidence="14 17" id="KW-0496">Mitochondrion</keyword>
<dbReference type="GO" id="GO:0031966">
    <property type="term" value="C:mitochondrial membrane"/>
    <property type="evidence" value="ECO:0007669"/>
    <property type="project" value="UniProtKB-SubCell"/>
</dbReference>
<reference evidence="20" key="1">
    <citation type="journal article" date="2017" name="Sci. Rep.">
        <title>Phylogenetic evidence that both ancient vicariance and dispersal have contributed to the biogeographic patterns of anchialine cave shrimps.</title>
        <authorList>
            <person name="Jurado-Rivera J.A."/>
            <person name="Pons J."/>
            <person name="Alvarez F."/>
            <person name="Botello A."/>
            <person name="Humphreys W.F."/>
            <person name="Page T.J."/>
            <person name="Iliffe T.M."/>
            <person name="Willassen E."/>
            <person name="Meland K."/>
            <person name="Juan C."/>
            <person name="Jaume D."/>
        </authorList>
    </citation>
    <scope>NUCLEOTIDE SEQUENCE</scope>
</reference>
<dbReference type="GO" id="GO:0003954">
    <property type="term" value="F:NADH dehydrogenase activity"/>
    <property type="evidence" value="ECO:0007669"/>
    <property type="project" value="TreeGrafter"/>
</dbReference>
<feature type="transmembrane region" description="Helical" evidence="17">
    <location>
        <begin position="366"/>
        <end position="396"/>
    </location>
</feature>
<feature type="transmembrane region" description="Helical" evidence="17">
    <location>
        <begin position="106"/>
        <end position="128"/>
    </location>
</feature>
<comment type="subcellular location">
    <subcellularLocation>
        <location evidence="2 17">Mitochondrion membrane</location>
        <topology evidence="2 17">Multi-pass membrane protein</topology>
    </subcellularLocation>
</comment>
<comment type="catalytic activity">
    <reaction evidence="16 17">
        <text>a ubiquinone + NADH + 5 H(+)(in) = a ubiquinol + NAD(+) + 4 H(+)(out)</text>
        <dbReference type="Rhea" id="RHEA:29091"/>
        <dbReference type="Rhea" id="RHEA-COMP:9565"/>
        <dbReference type="Rhea" id="RHEA-COMP:9566"/>
        <dbReference type="ChEBI" id="CHEBI:15378"/>
        <dbReference type="ChEBI" id="CHEBI:16389"/>
        <dbReference type="ChEBI" id="CHEBI:17976"/>
        <dbReference type="ChEBI" id="CHEBI:57540"/>
        <dbReference type="ChEBI" id="CHEBI:57945"/>
        <dbReference type="EC" id="7.1.1.2"/>
    </reaction>
</comment>
<feature type="transmembrane region" description="Helical" evidence="17">
    <location>
        <begin position="271"/>
        <end position="294"/>
    </location>
</feature>
<evidence type="ECO:0000256" key="8">
    <source>
        <dbReference type="ARBA" id="ARBA00022692"/>
    </source>
</evidence>
<evidence type="ECO:0000256" key="15">
    <source>
        <dbReference type="ARBA" id="ARBA00023136"/>
    </source>
</evidence>
<dbReference type="GO" id="GO:0048039">
    <property type="term" value="F:ubiquinone binding"/>
    <property type="evidence" value="ECO:0007669"/>
    <property type="project" value="TreeGrafter"/>
</dbReference>
<keyword evidence="10 17" id="KW-0249">Electron transport</keyword>
<dbReference type="InterPro" id="IPR003918">
    <property type="entry name" value="NADH_UbQ_OxRdtase"/>
</dbReference>